<sequence length="324" mass="35845">MFDLISIGDPAVDHFFKIHDAHVEVEKDGKELCLRFGDKLPVEEYCQSLGGNTANNAVGASRLGLRTAVYLNIGSDLIGKFTLAKLKEEGVDSRYAAVNEGMDSNVSALISFRGERTILTYHQDFKYQLPDLDRTRYVYLSSVGKSALENNFYHQVENYMQRSGASLYFNPGTYELAYGIKKFSGLLSLTKLLILNKEETELVLKITGKVDIKRMLNGLLELGPKIVIITDGKNGSYGFDGRIFYQLDIFPAKVIDMTGAGDAYATGVLAGLFYGKDLPEAMRWGAANGASVVEEIGPQKGLLSYDKMQARLKENSKITAKEIE</sequence>
<dbReference type="SUPFAM" id="SSF53613">
    <property type="entry name" value="Ribokinase-like"/>
    <property type="match status" value="1"/>
</dbReference>
<protein>
    <recommendedName>
        <fullName evidence="3">Carbohydrate kinase PfkB domain-containing protein</fullName>
    </recommendedName>
</protein>
<name>A0A0G1ASY3_9BACT</name>
<dbReference type="PANTHER" id="PTHR10584:SF166">
    <property type="entry name" value="RIBOKINASE"/>
    <property type="match status" value="1"/>
</dbReference>
<evidence type="ECO:0000313" key="5">
    <source>
        <dbReference type="Proteomes" id="UP000034135"/>
    </source>
</evidence>
<dbReference type="InterPro" id="IPR011611">
    <property type="entry name" value="PfkB_dom"/>
</dbReference>
<dbReference type="GO" id="GO:0016301">
    <property type="term" value="F:kinase activity"/>
    <property type="evidence" value="ECO:0007669"/>
    <property type="project" value="UniProtKB-KW"/>
</dbReference>
<organism evidence="4 5">
    <name type="scientific">Candidatus Daviesbacteria bacterium GW2011_GWA1_42_6</name>
    <dbReference type="NCBI Taxonomy" id="1618420"/>
    <lineage>
        <taxon>Bacteria</taxon>
        <taxon>Candidatus Daviesiibacteriota</taxon>
    </lineage>
</organism>
<keyword evidence="2" id="KW-0418">Kinase</keyword>
<evidence type="ECO:0000259" key="3">
    <source>
        <dbReference type="Pfam" id="PF00294"/>
    </source>
</evidence>
<reference evidence="4 5" key="1">
    <citation type="journal article" date="2015" name="Nature">
        <title>rRNA introns, odd ribosomes, and small enigmatic genomes across a large radiation of phyla.</title>
        <authorList>
            <person name="Brown C.T."/>
            <person name="Hug L.A."/>
            <person name="Thomas B.C."/>
            <person name="Sharon I."/>
            <person name="Castelle C.J."/>
            <person name="Singh A."/>
            <person name="Wilkins M.J."/>
            <person name="Williams K.H."/>
            <person name="Banfield J.F."/>
        </authorList>
    </citation>
    <scope>NUCLEOTIDE SEQUENCE [LARGE SCALE GENOMIC DNA]</scope>
</reference>
<accession>A0A0G1ASY3</accession>
<dbReference type="Pfam" id="PF00294">
    <property type="entry name" value="PfkB"/>
    <property type="match status" value="1"/>
</dbReference>
<dbReference type="Gene3D" id="3.40.1190.20">
    <property type="match status" value="1"/>
</dbReference>
<evidence type="ECO:0000313" key="4">
    <source>
        <dbReference type="EMBL" id="KKS64107.1"/>
    </source>
</evidence>
<evidence type="ECO:0000256" key="1">
    <source>
        <dbReference type="ARBA" id="ARBA00022679"/>
    </source>
</evidence>
<dbReference type="PANTHER" id="PTHR10584">
    <property type="entry name" value="SUGAR KINASE"/>
    <property type="match status" value="1"/>
</dbReference>
<dbReference type="AlphaFoldDB" id="A0A0G1ASY3"/>
<dbReference type="GO" id="GO:0006796">
    <property type="term" value="P:phosphate-containing compound metabolic process"/>
    <property type="evidence" value="ECO:0007669"/>
    <property type="project" value="UniProtKB-ARBA"/>
</dbReference>
<evidence type="ECO:0000256" key="2">
    <source>
        <dbReference type="ARBA" id="ARBA00022777"/>
    </source>
</evidence>
<feature type="domain" description="Carbohydrate kinase PfkB" evidence="3">
    <location>
        <begin position="36"/>
        <end position="300"/>
    </location>
</feature>
<keyword evidence="1" id="KW-0808">Transferase</keyword>
<dbReference type="Proteomes" id="UP000034135">
    <property type="component" value="Unassembled WGS sequence"/>
</dbReference>
<comment type="caution">
    <text evidence="4">The sequence shown here is derived from an EMBL/GenBank/DDBJ whole genome shotgun (WGS) entry which is preliminary data.</text>
</comment>
<dbReference type="InterPro" id="IPR029056">
    <property type="entry name" value="Ribokinase-like"/>
</dbReference>
<dbReference type="PRINTS" id="PR00990">
    <property type="entry name" value="RIBOKINASE"/>
</dbReference>
<dbReference type="InterPro" id="IPR002139">
    <property type="entry name" value="Ribo/fructo_kinase"/>
</dbReference>
<proteinExistence type="predicted"/>
<gene>
    <name evidence="4" type="ORF">UV33_C0037G0004</name>
</gene>
<dbReference type="EMBL" id="LCEB01000037">
    <property type="protein sequence ID" value="KKS64107.1"/>
    <property type="molecule type" value="Genomic_DNA"/>
</dbReference>